<evidence type="ECO:0000313" key="1">
    <source>
        <dbReference type="EMBL" id="QHT32479.1"/>
    </source>
</evidence>
<dbReference type="EMBL" id="MN738944">
    <property type="protein sequence ID" value="QHT32479.1"/>
    <property type="molecule type" value="Genomic_DNA"/>
</dbReference>
<name>A0A6C0EW03_9ZZZZ</name>
<proteinExistence type="predicted"/>
<reference evidence="1" key="1">
    <citation type="journal article" date="2020" name="Nature">
        <title>Giant virus diversity and host interactions through global metagenomics.</title>
        <authorList>
            <person name="Schulz F."/>
            <person name="Roux S."/>
            <person name="Paez-Espino D."/>
            <person name="Jungbluth S."/>
            <person name="Walsh D.A."/>
            <person name="Denef V.J."/>
            <person name="McMahon K.D."/>
            <person name="Konstantinidis K.T."/>
            <person name="Eloe-Fadrosh E.A."/>
            <person name="Kyrpides N.C."/>
            <person name="Woyke T."/>
        </authorList>
    </citation>
    <scope>NUCLEOTIDE SEQUENCE</scope>
    <source>
        <strain evidence="1">GVMAG-M-3300009161-30</strain>
    </source>
</reference>
<protein>
    <submittedName>
        <fullName evidence="1">Uncharacterized protein</fullName>
    </submittedName>
</protein>
<sequence>MKYVNLSTIGQPVEPVLDESLELACNELQCQLFEKHGSSVDEIEAIEGFMRFIKSFNNPQEIYKKIDSALLIPDSKMYNQNWAEKDWEWFTGQLNQRDEASAWTFTEEEREYIRQSQKRVRELVANSNED</sequence>
<organism evidence="1">
    <name type="scientific">viral metagenome</name>
    <dbReference type="NCBI Taxonomy" id="1070528"/>
    <lineage>
        <taxon>unclassified sequences</taxon>
        <taxon>metagenomes</taxon>
        <taxon>organismal metagenomes</taxon>
    </lineage>
</organism>
<dbReference type="AlphaFoldDB" id="A0A6C0EW03"/>
<accession>A0A6C0EW03</accession>